<gene>
    <name evidence="2" type="ORF">ACFPTP_11995</name>
</gene>
<feature type="compositionally biased region" description="Basic and acidic residues" evidence="1">
    <location>
        <begin position="199"/>
        <end position="221"/>
    </location>
</feature>
<proteinExistence type="predicted"/>
<feature type="compositionally biased region" description="Basic and acidic residues" evidence="1">
    <location>
        <begin position="143"/>
        <end position="154"/>
    </location>
</feature>
<dbReference type="EMBL" id="JBHSNP010000026">
    <property type="protein sequence ID" value="MFC5603941.1"/>
    <property type="molecule type" value="Genomic_DNA"/>
</dbReference>
<evidence type="ECO:0000313" key="2">
    <source>
        <dbReference type="EMBL" id="MFC5603941.1"/>
    </source>
</evidence>
<organism evidence="2 3">
    <name type="scientific">Sporosarcina koreensis</name>
    <dbReference type="NCBI Taxonomy" id="334735"/>
    <lineage>
        <taxon>Bacteria</taxon>
        <taxon>Bacillati</taxon>
        <taxon>Bacillota</taxon>
        <taxon>Bacilli</taxon>
        <taxon>Bacillales</taxon>
        <taxon>Caryophanaceae</taxon>
        <taxon>Sporosarcina</taxon>
    </lineage>
</organism>
<protein>
    <recommendedName>
        <fullName evidence="4">Stage VI sporulation protein D</fullName>
    </recommendedName>
</protein>
<feature type="compositionally biased region" description="Polar residues" evidence="1">
    <location>
        <begin position="226"/>
        <end position="243"/>
    </location>
</feature>
<accession>A0ABW0TY39</accession>
<feature type="compositionally biased region" description="Polar residues" evidence="1">
    <location>
        <begin position="171"/>
        <end position="196"/>
    </location>
</feature>
<evidence type="ECO:0000256" key="1">
    <source>
        <dbReference type="SAM" id="MobiDB-lite"/>
    </source>
</evidence>
<feature type="compositionally biased region" description="Basic and acidic residues" evidence="1">
    <location>
        <begin position="258"/>
        <end position="267"/>
    </location>
</feature>
<sequence>MKKLQWNMKEVFYFPESVGVPKDARLVKVKAGFTEKRSEDAVRLSGIYHIVAKVDFIEGQRNETIPNDVVFVDDVEMEGETGYFEYAVPLYIDLPPEVEHPLRIEASDVKTTFDGQGSFTVAWNVNCTYGQASADETASNETVSKENVSKEAVAKETASNETANKEAVNKVTANNETASKEPANNETASKEPVSQSTAKMEETAEEKMETAVQELPKEKAVAVKQEPTQTAQVSEPRQSSTSQKAKAAAPVQEAQATAKHDSSLGNSHDDILSYIAALPDEWTTSRFRSNDIFVKGES</sequence>
<keyword evidence="3" id="KW-1185">Reference proteome</keyword>
<dbReference type="RefSeq" id="WP_381445180.1">
    <property type="nucleotide sequence ID" value="NZ_JBHSNP010000026.1"/>
</dbReference>
<feature type="region of interest" description="Disordered" evidence="1">
    <location>
        <begin position="134"/>
        <end position="267"/>
    </location>
</feature>
<reference evidence="3" key="1">
    <citation type="journal article" date="2019" name="Int. J. Syst. Evol. Microbiol.">
        <title>The Global Catalogue of Microorganisms (GCM) 10K type strain sequencing project: providing services to taxonomists for standard genome sequencing and annotation.</title>
        <authorList>
            <consortium name="The Broad Institute Genomics Platform"/>
            <consortium name="The Broad Institute Genome Sequencing Center for Infectious Disease"/>
            <person name="Wu L."/>
            <person name="Ma J."/>
        </authorList>
    </citation>
    <scope>NUCLEOTIDE SEQUENCE [LARGE SCALE GENOMIC DNA]</scope>
    <source>
        <strain evidence="3">KACC 11299</strain>
    </source>
</reference>
<evidence type="ECO:0008006" key="4">
    <source>
        <dbReference type="Google" id="ProtNLM"/>
    </source>
</evidence>
<evidence type="ECO:0000313" key="3">
    <source>
        <dbReference type="Proteomes" id="UP001596071"/>
    </source>
</evidence>
<feature type="compositionally biased region" description="Low complexity" evidence="1">
    <location>
        <begin position="244"/>
        <end position="257"/>
    </location>
</feature>
<dbReference type="Proteomes" id="UP001596071">
    <property type="component" value="Unassembled WGS sequence"/>
</dbReference>
<comment type="caution">
    <text evidence="2">The sequence shown here is derived from an EMBL/GenBank/DDBJ whole genome shotgun (WGS) entry which is preliminary data.</text>
</comment>
<name>A0ABW0TY39_9BACL</name>